<dbReference type="EMBL" id="JACVVK020000073">
    <property type="protein sequence ID" value="KAK7495594.1"/>
    <property type="molecule type" value="Genomic_DNA"/>
</dbReference>
<protein>
    <submittedName>
        <fullName evidence="1">Uncharacterized protein</fullName>
    </submittedName>
</protein>
<evidence type="ECO:0000313" key="2">
    <source>
        <dbReference type="Proteomes" id="UP001519460"/>
    </source>
</evidence>
<dbReference type="AlphaFoldDB" id="A0ABD0L908"/>
<comment type="caution">
    <text evidence="1">The sequence shown here is derived from an EMBL/GenBank/DDBJ whole genome shotgun (WGS) entry which is preliminary data.</text>
</comment>
<accession>A0ABD0L908</accession>
<organism evidence="1 2">
    <name type="scientific">Batillaria attramentaria</name>
    <dbReference type="NCBI Taxonomy" id="370345"/>
    <lineage>
        <taxon>Eukaryota</taxon>
        <taxon>Metazoa</taxon>
        <taxon>Spiralia</taxon>
        <taxon>Lophotrochozoa</taxon>
        <taxon>Mollusca</taxon>
        <taxon>Gastropoda</taxon>
        <taxon>Caenogastropoda</taxon>
        <taxon>Sorbeoconcha</taxon>
        <taxon>Cerithioidea</taxon>
        <taxon>Batillariidae</taxon>
        <taxon>Batillaria</taxon>
    </lineage>
</organism>
<keyword evidence="2" id="KW-1185">Reference proteome</keyword>
<name>A0ABD0L908_9CAEN</name>
<evidence type="ECO:0000313" key="1">
    <source>
        <dbReference type="EMBL" id="KAK7495594.1"/>
    </source>
</evidence>
<gene>
    <name evidence="1" type="ORF">BaRGS_00013041</name>
</gene>
<reference evidence="1 2" key="1">
    <citation type="journal article" date="2023" name="Sci. Data">
        <title>Genome assembly of the Korean intertidal mud-creeper Batillaria attramentaria.</title>
        <authorList>
            <person name="Patra A.K."/>
            <person name="Ho P.T."/>
            <person name="Jun S."/>
            <person name="Lee S.J."/>
            <person name="Kim Y."/>
            <person name="Won Y.J."/>
        </authorList>
    </citation>
    <scope>NUCLEOTIDE SEQUENCE [LARGE SCALE GENOMIC DNA]</scope>
    <source>
        <strain evidence="1">Wonlab-2016</strain>
    </source>
</reference>
<dbReference type="Proteomes" id="UP001519460">
    <property type="component" value="Unassembled WGS sequence"/>
</dbReference>
<sequence>MRTMQDGPPGGNVGGVTLITKPTGWRMRKQHQAEPHHLSPAGCKASCAGGGGGVTLSGLDRTGSLYGYPLFLSYYFLCCSRTSERDNKKKKNASSVRPATYIRCLLVKPGVCKSETSGDQLQGF</sequence>
<proteinExistence type="predicted"/>